<dbReference type="GO" id="GO:0005886">
    <property type="term" value="C:plasma membrane"/>
    <property type="evidence" value="ECO:0007669"/>
    <property type="project" value="TreeGrafter"/>
</dbReference>
<keyword evidence="10 11" id="KW-0407">Ion channel</keyword>
<evidence type="ECO:0000313" key="12">
    <source>
        <dbReference type="EMBL" id="KAK2156278.1"/>
    </source>
</evidence>
<evidence type="ECO:0000313" key="13">
    <source>
        <dbReference type="Proteomes" id="UP001208570"/>
    </source>
</evidence>
<keyword evidence="9 11" id="KW-0739">Sodium transport</keyword>
<keyword evidence="6" id="KW-0915">Sodium</keyword>
<dbReference type="PANTHER" id="PTHR11690">
    <property type="entry name" value="AMILORIDE-SENSITIVE SODIUM CHANNEL-RELATED"/>
    <property type="match status" value="1"/>
</dbReference>
<keyword evidence="4 11" id="KW-0812">Transmembrane</keyword>
<evidence type="ECO:0000256" key="9">
    <source>
        <dbReference type="ARBA" id="ARBA00023201"/>
    </source>
</evidence>
<evidence type="ECO:0000256" key="10">
    <source>
        <dbReference type="ARBA" id="ARBA00023303"/>
    </source>
</evidence>
<dbReference type="Proteomes" id="UP001208570">
    <property type="component" value="Unassembled WGS sequence"/>
</dbReference>
<dbReference type="InterPro" id="IPR001873">
    <property type="entry name" value="ENaC"/>
</dbReference>
<evidence type="ECO:0000256" key="8">
    <source>
        <dbReference type="ARBA" id="ARBA00023136"/>
    </source>
</evidence>
<keyword evidence="8" id="KW-0472">Membrane</keyword>
<evidence type="ECO:0000256" key="2">
    <source>
        <dbReference type="ARBA" id="ARBA00022448"/>
    </source>
</evidence>
<evidence type="ECO:0000256" key="11">
    <source>
        <dbReference type="RuleBase" id="RU000679"/>
    </source>
</evidence>
<sequence length="263" mass="28997">MPLERSSTTANEATELTTVQRVTMSGETTTGSWEGADGGCLGFCTIEDRDSTSVFYFNASENDVTTSPKAPDVVSGSAAGISPPDVAQDYLDFVTWWNPTHGNCFTFNSGSNTSDELHISYKPGHRHGLVVILNINQDEYFSGDMGLAAARVIIDSQQTMAFPEDDGITVIPGRANLLALQKLKMIHKEWPYGDCIRSDTKDVTLNMYQESYPVLYSDKACQKTCYQRQVVAECGCRDGRIAAIKQWSQIPICHIDNKTQGKR</sequence>
<reference evidence="12" key="1">
    <citation type="journal article" date="2023" name="Mol. Biol. Evol.">
        <title>Third-Generation Sequencing Reveals the Adaptive Role of the Epigenome in Three Deep-Sea Polychaetes.</title>
        <authorList>
            <person name="Perez M."/>
            <person name="Aroh O."/>
            <person name="Sun Y."/>
            <person name="Lan Y."/>
            <person name="Juniper S.K."/>
            <person name="Young C.R."/>
            <person name="Angers B."/>
            <person name="Qian P.Y."/>
        </authorList>
    </citation>
    <scope>NUCLEOTIDE SEQUENCE</scope>
    <source>
        <strain evidence="12">P08H-3</strain>
    </source>
</reference>
<accession>A0AAD9N5K8</accession>
<evidence type="ECO:0000256" key="6">
    <source>
        <dbReference type="ARBA" id="ARBA00023053"/>
    </source>
</evidence>
<evidence type="ECO:0000256" key="5">
    <source>
        <dbReference type="ARBA" id="ARBA00022989"/>
    </source>
</evidence>
<evidence type="ECO:0000256" key="4">
    <source>
        <dbReference type="ARBA" id="ARBA00022692"/>
    </source>
</evidence>
<dbReference type="EMBL" id="JAODUP010000217">
    <property type="protein sequence ID" value="KAK2156278.1"/>
    <property type="molecule type" value="Genomic_DNA"/>
</dbReference>
<dbReference type="Pfam" id="PF00858">
    <property type="entry name" value="ASC"/>
    <property type="match status" value="1"/>
</dbReference>
<comment type="caution">
    <text evidence="12">The sequence shown here is derived from an EMBL/GenBank/DDBJ whole genome shotgun (WGS) entry which is preliminary data.</text>
</comment>
<gene>
    <name evidence="12" type="ORF">LSH36_217g05002</name>
</gene>
<dbReference type="PANTHER" id="PTHR11690:SF248">
    <property type="entry name" value="PICKPOCKET 17, ISOFORM A"/>
    <property type="match status" value="1"/>
</dbReference>
<keyword evidence="7 11" id="KW-0406">Ion transport</keyword>
<keyword evidence="3 11" id="KW-0894">Sodium channel</keyword>
<keyword evidence="13" id="KW-1185">Reference proteome</keyword>
<evidence type="ECO:0000256" key="3">
    <source>
        <dbReference type="ARBA" id="ARBA00022461"/>
    </source>
</evidence>
<organism evidence="12 13">
    <name type="scientific">Paralvinella palmiformis</name>
    <dbReference type="NCBI Taxonomy" id="53620"/>
    <lineage>
        <taxon>Eukaryota</taxon>
        <taxon>Metazoa</taxon>
        <taxon>Spiralia</taxon>
        <taxon>Lophotrochozoa</taxon>
        <taxon>Annelida</taxon>
        <taxon>Polychaeta</taxon>
        <taxon>Sedentaria</taxon>
        <taxon>Canalipalpata</taxon>
        <taxon>Terebellida</taxon>
        <taxon>Terebelliformia</taxon>
        <taxon>Alvinellidae</taxon>
        <taxon>Paralvinella</taxon>
    </lineage>
</organism>
<keyword evidence="2 11" id="KW-0813">Transport</keyword>
<keyword evidence="5" id="KW-1133">Transmembrane helix</keyword>
<dbReference type="GO" id="GO:0015280">
    <property type="term" value="F:ligand-gated sodium channel activity"/>
    <property type="evidence" value="ECO:0007669"/>
    <property type="project" value="TreeGrafter"/>
</dbReference>
<dbReference type="PRINTS" id="PR01078">
    <property type="entry name" value="AMINACHANNEL"/>
</dbReference>
<protein>
    <submittedName>
        <fullName evidence="12">Uncharacterized protein</fullName>
    </submittedName>
</protein>
<name>A0AAD9N5K8_9ANNE</name>
<comment type="similarity">
    <text evidence="11">Belongs to the amiloride-sensitive sodium channel (TC 1.A.6) family.</text>
</comment>
<evidence type="ECO:0000256" key="7">
    <source>
        <dbReference type="ARBA" id="ARBA00023065"/>
    </source>
</evidence>
<dbReference type="AlphaFoldDB" id="A0AAD9N5K8"/>
<dbReference type="Gene3D" id="2.60.470.10">
    <property type="entry name" value="Acid-sensing ion channels like domains"/>
    <property type="match status" value="1"/>
</dbReference>
<proteinExistence type="inferred from homology"/>
<comment type="subcellular location">
    <subcellularLocation>
        <location evidence="1">Membrane</location>
        <topology evidence="1">Multi-pass membrane protein</topology>
    </subcellularLocation>
</comment>
<evidence type="ECO:0000256" key="1">
    <source>
        <dbReference type="ARBA" id="ARBA00004141"/>
    </source>
</evidence>